<dbReference type="EMBL" id="CATQJL010000001">
    <property type="protein sequence ID" value="CAJ0591235.1"/>
    <property type="molecule type" value="Genomic_DNA"/>
</dbReference>
<sequence>MTQHGKVQAMSYNLLRTSCFLMLFLGILTRTTSRSSWGCTKQFCIAWVTLSEINVVLRMRVDFVE</sequence>
<organism evidence="1 2">
    <name type="scientific">Cylicocyclus nassatus</name>
    <name type="common">Nematode worm</name>
    <dbReference type="NCBI Taxonomy" id="53992"/>
    <lineage>
        <taxon>Eukaryota</taxon>
        <taxon>Metazoa</taxon>
        <taxon>Ecdysozoa</taxon>
        <taxon>Nematoda</taxon>
        <taxon>Chromadorea</taxon>
        <taxon>Rhabditida</taxon>
        <taxon>Rhabditina</taxon>
        <taxon>Rhabditomorpha</taxon>
        <taxon>Strongyloidea</taxon>
        <taxon>Strongylidae</taxon>
        <taxon>Cylicocyclus</taxon>
    </lineage>
</organism>
<name>A0AA36GK93_CYLNA</name>
<keyword evidence="2" id="KW-1185">Reference proteome</keyword>
<accession>A0AA36GK93</accession>
<dbReference type="Proteomes" id="UP001176961">
    <property type="component" value="Unassembled WGS sequence"/>
</dbReference>
<gene>
    <name evidence="1" type="ORF">CYNAS_LOCUS3218</name>
</gene>
<evidence type="ECO:0000313" key="1">
    <source>
        <dbReference type="EMBL" id="CAJ0591235.1"/>
    </source>
</evidence>
<protein>
    <submittedName>
        <fullName evidence="1">Uncharacterized protein</fullName>
    </submittedName>
</protein>
<comment type="caution">
    <text evidence="1">The sequence shown here is derived from an EMBL/GenBank/DDBJ whole genome shotgun (WGS) entry which is preliminary data.</text>
</comment>
<reference evidence="1" key="1">
    <citation type="submission" date="2023-07" db="EMBL/GenBank/DDBJ databases">
        <authorList>
            <consortium name="CYATHOMIX"/>
        </authorList>
    </citation>
    <scope>NUCLEOTIDE SEQUENCE</scope>
    <source>
        <strain evidence="1">N/A</strain>
    </source>
</reference>
<proteinExistence type="predicted"/>
<evidence type="ECO:0000313" key="2">
    <source>
        <dbReference type="Proteomes" id="UP001176961"/>
    </source>
</evidence>
<dbReference type="AlphaFoldDB" id="A0AA36GK93"/>